<keyword evidence="1" id="KW-0560">Oxidoreductase</keyword>
<dbReference type="PANTHER" id="PTHR43364">
    <property type="entry name" value="NADH-SPECIFIC METHYLGLYOXAL REDUCTASE-RELATED"/>
    <property type="match status" value="1"/>
</dbReference>
<feature type="domain" description="NADP-dependent oxidoreductase" evidence="2">
    <location>
        <begin position="3"/>
        <end position="302"/>
    </location>
</feature>
<sequence>MGYGKKSWREWVIEDEETVLGLLKKAYDSGIRTFDTADMYSEGQSEVLIGKFLPRYNINRSTVTILTKCFNKTADDPSLEDTEVNWINRHGLSRKHIMDAVEASVVRLGTYIDVLQIHRYDKDTPREETMEALHDAVKSGKVRYIGASSMRAIEFAQLQFVAEKHGWTKFISMQNFYNLVYREEEREMIPFCRETGVGIIPWSPIARGVLARPANESSLREETDPLLKRQNFKADEASLEIIRRVEKVANDHNVSMAIISIAWVISKGCAPIVGFNKPERIDEAINALKLDLSQDEIRYLEEPYLPRQVEQYL</sequence>
<dbReference type="Proteomes" id="UP000761534">
    <property type="component" value="Unassembled WGS sequence"/>
</dbReference>
<gene>
    <name evidence="3" type="ORF">TRICI_001518</name>
</gene>
<dbReference type="CDD" id="cd19079">
    <property type="entry name" value="AKR_EcYajO-like"/>
    <property type="match status" value="1"/>
</dbReference>
<dbReference type="Gene3D" id="3.20.20.100">
    <property type="entry name" value="NADP-dependent oxidoreductase domain"/>
    <property type="match status" value="1"/>
</dbReference>
<dbReference type="VEuPathDB" id="FungiDB:TRICI_001518"/>
<protein>
    <recommendedName>
        <fullName evidence="2">NADP-dependent oxidoreductase domain-containing protein</fullName>
    </recommendedName>
</protein>
<evidence type="ECO:0000256" key="1">
    <source>
        <dbReference type="ARBA" id="ARBA00023002"/>
    </source>
</evidence>
<dbReference type="Pfam" id="PF00248">
    <property type="entry name" value="Aldo_ket_red"/>
    <property type="match status" value="1"/>
</dbReference>
<dbReference type="GO" id="GO:0016491">
    <property type="term" value="F:oxidoreductase activity"/>
    <property type="evidence" value="ECO:0007669"/>
    <property type="project" value="UniProtKB-KW"/>
</dbReference>
<dbReference type="SUPFAM" id="SSF51430">
    <property type="entry name" value="NAD(P)-linked oxidoreductase"/>
    <property type="match status" value="1"/>
</dbReference>
<keyword evidence="4" id="KW-1185">Reference proteome</keyword>
<dbReference type="FunFam" id="3.20.20.100:FF:000004">
    <property type="entry name" value="Oxidoreductase, aldo/keto reductase"/>
    <property type="match status" value="1"/>
</dbReference>
<dbReference type="AlphaFoldDB" id="A0A642V888"/>
<reference evidence="3" key="1">
    <citation type="journal article" date="2019" name="G3 (Bethesda)">
        <title>Genome Assemblies of Two Rare Opportunistic Yeast Pathogens: Diutina rugosa (syn. Candida rugosa) and Trichomonascus ciferrii (syn. Candida ciferrii).</title>
        <authorList>
            <person name="Mixao V."/>
            <person name="Saus E."/>
            <person name="Hansen A.P."/>
            <person name="Lass-Florl C."/>
            <person name="Gabaldon T."/>
        </authorList>
    </citation>
    <scope>NUCLEOTIDE SEQUENCE</scope>
    <source>
        <strain evidence="3">CBS 4856</strain>
    </source>
</reference>
<dbReference type="GO" id="GO:0005829">
    <property type="term" value="C:cytosol"/>
    <property type="evidence" value="ECO:0007669"/>
    <property type="project" value="UniProtKB-ARBA"/>
</dbReference>
<dbReference type="InterPro" id="IPR036812">
    <property type="entry name" value="NAD(P)_OxRdtase_dom_sf"/>
</dbReference>
<organism evidence="3 4">
    <name type="scientific">Trichomonascus ciferrii</name>
    <dbReference type="NCBI Taxonomy" id="44093"/>
    <lineage>
        <taxon>Eukaryota</taxon>
        <taxon>Fungi</taxon>
        <taxon>Dikarya</taxon>
        <taxon>Ascomycota</taxon>
        <taxon>Saccharomycotina</taxon>
        <taxon>Dipodascomycetes</taxon>
        <taxon>Dipodascales</taxon>
        <taxon>Trichomonascaceae</taxon>
        <taxon>Trichomonascus</taxon>
        <taxon>Trichomonascus ciferrii complex</taxon>
    </lineage>
</organism>
<dbReference type="InterPro" id="IPR050523">
    <property type="entry name" value="AKR_Detox_Biosynth"/>
</dbReference>
<name>A0A642V888_9ASCO</name>
<dbReference type="InterPro" id="IPR023210">
    <property type="entry name" value="NADP_OxRdtase_dom"/>
</dbReference>
<evidence type="ECO:0000259" key="2">
    <source>
        <dbReference type="Pfam" id="PF00248"/>
    </source>
</evidence>
<evidence type="ECO:0000313" key="3">
    <source>
        <dbReference type="EMBL" id="KAA8916330.1"/>
    </source>
</evidence>
<dbReference type="OrthoDB" id="48988at2759"/>
<dbReference type="PANTHER" id="PTHR43364:SF15">
    <property type="entry name" value="ARYL-ALCOHOL DEHYDROGENASE AAD16-RELATED"/>
    <property type="match status" value="1"/>
</dbReference>
<evidence type="ECO:0000313" key="4">
    <source>
        <dbReference type="Proteomes" id="UP000761534"/>
    </source>
</evidence>
<comment type="caution">
    <text evidence="3">The sequence shown here is derived from an EMBL/GenBank/DDBJ whole genome shotgun (WGS) entry which is preliminary data.</text>
</comment>
<accession>A0A642V888</accession>
<dbReference type="EMBL" id="SWFS01000108">
    <property type="protein sequence ID" value="KAA8916330.1"/>
    <property type="molecule type" value="Genomic_DNA"/>
</dbReference>
<proteinExistence type="predicted"/>